<dbReference type="GO" id="GO:0006355">
    <property type="term" value="P:regulation of DNA-templated transcription"/>
    <property type="evidence" value="ECO:0007669"/>
    <property type="project" value="InterPro"/>
</dbReference>
<evidence type="ECO:0000313" key="8">
    <source>
        <dbReference type="Proteomes" id="UP000321124"/>
    </source>
</evidence>
<keyword evidence="3" id="KW-0804">Transcription</keyword>
<sequence length="202" mass="22669">MSTKLPLYLVDDDEAILDSLGFMLRQFGYQVQTFSSGQDFLAQCPLTQAGCVILDSRMPEITGQEVQQKLLETQSPLGVIFLTGHGDLPMALSAFRKGACDFFQKPVSGKALVQAIEKAHKLSQTSFEQQHLQQKFAQLTEREQQVLAHVVQGMTNKQISEAMYLSLRTIEVHRAKIMKKLEVNNMAELVQHLAHLNTLLPE</sequence>
<dbReference type="InterPro" id="IPR000792">
    <property type="entry name" value="Tscrpt_reg_LuxR_C"/>
</dbReference>
<evidence type="ECO:0000313" key="7">
    <source>
        <dbReference type="EMBL" id="QDZ92528.1"/>
    </source>
</evidence>
<protein>
    <submittedName>
        <fullName evidence="7">Response regulator</fullName>
    </submittedName>
</protein>
<dbReference type="PANTHER" id="PTHR44688:SF16">
    <property type="entry name" value="DNA-BINDING TRANSCRIPTIONAL ACTIVATOR DEVR_DOSR"/>
    <property type="match status" value="1"/>
</dbReference>
<feature type="domain" description="Response regulatory" evidence="6">
    <location>
        <begin position="6"/>
        <end position="120"/>
    </location>
</feature>
<dbReference type="CDD" id="cd17537">
    <property type="entry name" value="REC_FixJ"/>
    <property type="match status" value="1"/>
</dbReference>
<evidence type="ECO:0000259" key="6">
    <source>
        <dbReference type="PROSITE" id="PS50110"/>
    </source>
</evidence>
<reference evidence="7 8" key="1">
    <citation type="journal article" date="2019" name="Ecotoxicol. Environ. Saf.">
        <title>Microbial characterization of heavy metal resistant bacterial strains isolated from an electroplating wastewater treatment plant.</title>
        <authorList>
            <person name="Cai X."/>
            <person name="Zheng X."/>
            <person name="Zhang D."/>
            <person name="Iqbal W."/>
            <person name="Liu C."/>
            <person name="Yang B."/>
            <person name="Zhao X."/>
            <person name="Lu X."/>
            <person name="Mao Y."/>
        </authorList>
    </citation>
    <scope>NUCLEOTIDE SEQUENCE [LARGE SCALE GENOMIC DNA]</scope>
    <source>
        <strain evidence="7 8">Ni1-3</strain>
    </source>
</reference>
<feature type="modified residue" description="4-aspartylphosphate" evidence="4">
    <location>
        <position position="55"/>
    </location>
</feature>
<dbReference type="Proteomes" id="UP000321124">
    <property type="component" value="Chromosome"/>
</dbReference>
<dbReference type="CDD" id="cd06170">
    <property type="entry name" value="LuxR_C_like"/>
    <property type="match status" value="1"/>
</dbReference>
<dbReference type="SMART" id="SM00448">
    <property type="entry name" value="REC"/>
    <property type="match status" value="1"/>
</dbReference>
<dbReference type="Pfam" id="PF00196">
    <property type="entry name" value="GerE"/>
    <property type="match status" value="1"/>
</dbReference>
<dbReference type="SUPFAM" id="SSF52172">
    <property type="entry name" value="CheY-like"/>
    <property type="match status" value="1"/>
</dbReference>
<dbReference type="PROSITE" id="PS50043">
    <property type="entry name" value="HTH_LUXR_2"/>
    <property type="match status" value="1"/>
</dbReference>
<dbReference type="InterPro" id="IPR001789">
    <property type="entry name" value="Sig_transdc_resp-reg_receiver"/>
</dbReference>
<dbReference type="EMBL" id="CP031775">
    <property type="protein sequence ID" value="QDZ92528.1"/>
    <property type="molecule type" value="Genomic_DNA"/>
</dbReference>
<dbReference type="InterPro" id="IPR036388">
    <property type="entry name" value="WH-like_DNA-bd_sf"/>
</dbReference>
<dbReference type="GO" id="GO:0000160">
    <property type="term" value="P:phosphorelay signal transduction system"/>
    <property type="evidence" value="ECO:0007669"/>
    <property type="project" value="InterPro"/>
</dbReference>
<dbReference type="AlphaFoldDB" id="A0A5B8R303"/>
<organism evidence="7 8">
    <name type="scientific">Shewanella decolorationis</name>
    <dbReference type="NCBI Taxonomy" id="256839"/>
    <lineage>
        <taxon>Bacteria</taxon>
        <taxon>Pseudomonadati</taxon>
        <taxon>Pseudomonadota</taxon>
        <taxon>Gammaproteobacteria</taxon>
        <taxon>Alteromonadales</taxon>
        <taxon>Shewanellaceae</taxon>
        <taxon>Shewanella</taxon>
    </lineage>
</organism>
<evidence type="ECO:0000256" key="2">
    <source>
        <dbReference type="ARBA" id="ARBA00023125"/>
    </source>
</evidence>
<dbReference type="Gene3D" id="3.40.50.2300">
    <property type="match status" value="1"/>
</dbReference>
<evidence type="ECO:0000256" key="1">
    <source>
        <dbReference type="ARBA" id="ARBA00023015"/>
    </source>
</evidence>
<dbReference type="RefSeq" id="WP_023266895.1">
    <property type="nucleotide sequence ID" value="NZ_BSOL01000019.1"/>
</dbReference>
<dbReference type="Pfam" id="PF00072">
    <property type="entry name" value="Response_reg"/>
    <property type="match status" value="1"/>
</dbReference>
<dbReference type="PRINTS" id="PR00038">
    <property type="entry name" value="HTHLUXR"/>
</dbReference>
<dbReference type="GO" id="GO:0003677">
    <property type="term" value="F:DNA binding"/>
    <property type="evidence" value="ECO:0007669"/>
    <property type="project" value="UniProtKB-KW"/>
</dbReference>
<feature type="domain" description="HTH luxR-type" evidence="5">
    <location>
        <begin position="132"/>
        <end position="197"/>
    </location>
</feature>
<dbReference type="KEGG" id="sdeo:D0436_19820"/>
<accession>A0A5B8R303</accession>
<proteinExistence type="predicted"/>
<keyword evidence="1" id="KW-0805">Transcription regulation</keyword>
<dbReference type="PANTHER" id="PTHR44688">
    <property type="entry name" value="DNA-BINDING TRANSCRIPTIONAL ACTIVATOR DEVR_DOSR"/>
    <property type="match status" value="1"/>
</dbReference>
<gene>
    <name evidence="7" type="ORF">D0436_19820</name>
</gene>
<dbReference type="PROSITE" id="PS50110">
    <property type="entry name" value="RESPONSE_REGULATORY"/>
    <property type="match status" value="1"/>
</dbReference>
<evidence type="ECO:0000259" key="5">
    <source>
        <dbReference type="PROSITE" id="PS50043"/>
    </source>
</evidence>
<evidence type="ECO:0000256" key="3">
    <source>
        <dbReference type="ARBA" id="ARBA00023163"/>
    </source>
</evidence>
<dbReference type="SMART" id="SM00421">
    <property type="entry name" value="HTH_LUXR"/>
    <property type="match status" value="1"/>
</dbReference>
<dbReference type="InterPro" id="IPR011006">
    <property type="entry name" value="CheY-like_superfamily"/>
</dbReference>
<dbReference type="Gene3D" id="1.10.10.10">
    <property type="entry name" value="Winged helix-like DNA-binding domain superfamily/Winged helix DNA-binding domain"/>
    <property type="match status" value="1"/>
</dbReference>
<evidence type="ECO:0000256" key="4">
    <source>
        <dbReference type="PROSITE-ProRule" id="PRU00169"/>
    </source>
</evidence>
<keyword evidence="4" id="KW-0597">Phosphoprotein</keyword>
<keyword evidence="2" id="KW-0238">DNA-binding</keyword>
<name>A0A5B8R303_9GAMM</name>